<dbReference type="AlphaFoldDB" id="A0A4V5NHI3"/>
<comment type="caution">
    <text evidence="2">The sequence shown here is derived from an EMBL/GenBank/DDBJ whole genome shotgun (WGS) entry which is preliminary data.</text>
</comment>
<feature type="region of interest" description="Disordered" evidence="1">
    <location>
        <begin position="170"/>
        <end position="220"/>
    </location>
</feature>
<evidence type="ECO:0000313" key="2">
    <source>
        <dbReference type="EMBL" id="TKA79179.1"/>
    </source>
</evidence>
<gene>
    <name evidence="2" type="ORF">B0A55_03487</name>
</gene>
<evidence type="ECO:0000313" key="3">
    <source>
        <dbReference type="Proteomes" id="UP000309340"/>
    </source>
</evidence>
<dbReference type="Proteomes" id="UP000309340">
    <property type="component" value="Unassembled WGS sequence"/>
</dbReference>
<feature type="compositionally biased region" description="Low complexity" evidence="1">
    <location>
        <begin position="195"/>
        <end position="212"/>
    </location>
</feature>
<proteinExistence type="predicted"/>
<evidence type="ECO:0000256" key="1">
    <source>
        <dbReference type="SAM" id="MobiDB-lite"/>
    </source>
</evidence>
<protein>
    <submittedName>
        <fullName evidence="2">Uncharacterized protein</fullName>
    </submittedName>
</protein>
<reference evidence="2 3" key="1">
    <citation type="submission" date="2017-03" db="EMBL/GenBank/DDBJ databases">
        <title>Genomes of endolithic fungi from Antarctica.</title>
        <authorList>
            <person name="Coleine C."/>
            <person name="Masonjones S."/>
            <person name="Stajich J.E."/>
        </authorList>
    </citation>
    <scope>NUCLEOTIDE SEQUENCE [LARGE SCALE GENOMIC DNA]</scope>
    <source>
        <strain evidence="2 3">CCFEE 5184</strain>
    </source>
</reference>
<dbReference type="EMBL" id="NAJQ01000096">
    <property type="protein sequence ID" value="TKA79179.1"/>
    <property type="molecule type" value="Genomic_DNA"/>
</dbReference>
<organism evidence="2 3">
    <name type="scientific">Friedmanniomyces simplex</name>
    <dbReference type="NCBI Taxonomy" id="329884"/>
    <lineage>
        <taxon>Eukaryota</taxon>
        <taxon>Fungi</taxon>
        <taxon>Dikarya</taxon>
        <taxon>Ascomycota</taxon>
        <taxon>Pezizomycotina</taxon>
        <taxon>Dothideomycetes</taxon>
        <taxon>Dothideomycetidae</taxon>
        <taxon>Mycosphaerellales</taxon>
        <taxon>Teratosphaeriaceae</taxon>
        <taxon>Friedmanniomyces</taxon>
    </lineage>
</organism>
<name>A0A4V5NHI3_9PEZI</name>
<sequence length="379" mass="42890">MTELGFPPPAYAANSDSIVSYPRPSYGVFPPPYDSADRLREPEIVDLETGNGPLFARRPARARKISLCVRIKATLALGVVVVAVASPLIYLACTHPNALAHKPAVMRPKWTATELRHLATALKGVLEEDPALPTEHAFFTQVAAWHEVLSVKKRPWRAIKRQMPLTRTASLDERPFLKRVKQQRHRQLDEHEQRSQTQRQAAQSQPAGNGADEGNGEEEKRELQLLDVLDSKRLLAASETGPSAQDESPAQPVIKGTLRVEVPLIKLDLADKHQRYDRSKPTEAWPVIRKLVEVTLSDQDRSWKSKREGPQWKKYMKRQTFESIAENREVLVRNCVATYNLRVLEYHERPETLKLTWEKGGEDVGATDGVEMGPYVIRR</sequence>
<keyword evidence="3" id="KW-1185">Reference proteome</keyword>
<accession>A0A4V5NHI3</accession>